<organism evidence="1">
    <name type="scientific">marine metagenome</name>
    <dbReference type="NCBI Taxonomy" id="408172"/>
    <lineage>
        <taxon>unclassified sequences</taxon>
        <taxon>metagenomes</taxon>
        <taxon>ecological metagenomes</taxon>
    </lineage>
</organism>
<reference evidence="1" key="1">
    <citation type="submission" date="2018-05" db="EMBL/GenBank/DDBJ databases">
        <authorList>
            <person name="Lanie J.A."/>
            <person name="Ng W.-L."/>
            <person name="Kazmierczak K.M."/>
            <person name="Andrzejewski T.M."/>
            <person name="Davidsen T.M."/>
            <person name="Wayne K.J."/>
            <person name="Tettelin H."/>
            <person name="Glass J.I."/>
            <person name="Rusch D."/>
            <person name="Podicherti R."/>
            <person name="Tsui H.-C.T."/>
            <person name="Winkler M.E."/>
        </authorList>
    </citation>
    <scope>NUCLEOTIDE SEQUENCE</scope>
</reference>
<evidence type="ECO:0000313" key="1">
    <source>
        <dbReference type="EMBL" id="SVB54253.1"/>
    </source>
</evidence>
<proteinExistence type="predicted"/>
<sequence>VCYIDGSFPMLVSFNITYTENLSGILILGALKCLL</sequence>
<gene>
    <name evidence="1" type="ORF">METZ01_LOCUS207107</name>
</gene>
<dbReference type="EMBL" id="UINC01046350">
    <property type="protein sequence ID" value="SVB54253.1"/>
    <property type="molecule type" value="Genomic_DNA"/>
</dbReference>
<name>A0A382EWC9_9ZZZZ</name>
<dbReference type="AlphaFoldDB" id="A0A382EWC9"/>
<accession>A0A382EWC9</accession>
<protein>
    <submittedName>
        <fullName evidence="1">Uncharacterized protein</fullName>
    </submittedName>
</protein>
<feature type="non-terminal residue" evidence="1">
    <location>
        <position position="1"/>
    </location>
</feature>